<proteinExistence type="predicted"/>
<organism evidence="1 2">
    <name type="scientific">Flavobacterium fructosi</name>
    <dbReference type="NCBI Taxonomy" id="3230416"/>
    <lineage>
        <taxon>Bacteria</taxon>
        <taxon>Pseudomonadati</taxon>
        <taxon>Bacteroidota</taxon>
        <taxon>Flavobacteriia</taxon>
        <taxon>Flavobacteriales</taxon>
        <taxon>Flavobacteriaceae</taxon>
        <taxon>Flavobacterium</taxon>
    </lineage>
</organism>
<dbReference type="EMBL" id="JBHZQA010000013">
    <property type="protein sequence ID" value="MFE3849295.1"/>
    <property type="molecule type" value="Genomic_DNA"/>
</dbReference>
<keyword evidence="2" id="KW-1185">Reference proteome</keyword>
<comment type="caution">
    <text evidence="1">The sequence shown here is derived from an EMBL/GenBank/DDBJ whole genome shotgun (WGS) entry which is preliminary data.</text>
</comment>
<reference evidence="1 2" key="1">
    <citation type="submission" date="2024-06" db="EMBL/GenBank/DDBJ databases">
        <title>Flavobacterium spp. isolated from glacier.</title>
        <authorList>
            <person name="Han D."/>
        </authorList>
    </citation>
    <scope>NUCLEOTIDE SEQUENCE [LARGE SCALE GENOMIC DNA]</scope>
    <source>
        <strain evidence="1 2">LB3P45</strain>
    </source>
</reference>
<gene>
    <name evidence="1" type="ORF">ACFX5D_15120</name>
</gene>
<protein>
    <submittedName>
        <fullName evidence="1">Uncharacterized protein</fullName>
    </submittedName>
</protein>
<name>A0ABW6HR26_9FLAO</name>
<evidence type="ECO:0000313" key="2">
    <source>
        <dbReference type="Proteomes" id="UP001600039"/>
    </source>
</evidence>
<evidence type="ECO:0000313" key="1">
    <source>
        <dbReference type="EMBL" id="MFE3849295.1"/>
    </source>
</evidence>
<accession>A0ABW6HR26</accession>
<sequence>MPYLTESEVRDAFPHSAAPLKLSVYHRIEWWDEIILPVPLPAPIRLTFTDTIRNTMPVNIRNGKGLYFFFLEPEHPINLNISQLVYIGRVLGGALDNHNFYLRFREYVNAIGNRAVKRNTMRMTNLWPNKTYVYFFELNHFTDAQIVVYEDLLIQKIVPALNEKLSGIARQTRLLH</sequence>
<dbReference type="Proteomes" id="UP001600039">
    <property type="component" value="Unassembled WGS sequence"/>
</dbReference>
<dbReference type="RefSeq" id="WP_379859041.1">
    <property type="nucleotide sequence ID" value="NZ_JBHZQA010000013.1"/>
</dbReference>